<dbReference type="PANTHER" id="PTHR10642:SF26">
    <property type="entry name" value="RIBONUCLEASE H1"/>
    <property type="match status" value="1"/>
</dbReference>
<evidence type="ECO:0000256" key="5">
    <source>
        <dbReference type="ARBA" id="ARBA00022490"/>
    </source>
</evidence>
<keyword evidence="7 11" id="KW-0479">Metal-binding</keyword>
<dbReference type="GO" id="GO:0043137">
    <property type="term" value="P:DNA replication, removal of RNA primer"/>
    <property type="evidence" value="ECO:0007669"/>
    <property type="project" value="TreeGrafter"/>
</dbReference>
<feature type="binding site" evidence="11">
    <location>
        <position position="134"/>
    </location>
    <ligand>
        <name>Mg(2+)</name>
        <dbReference type="ChEBI" id="CHEBI:18420"/>
        <label>2</label>
    </ligand>
</feature>
<dbReference type="NCBIfam" id="NF001236">
    <property type="entry name" value="PRK00203.1"/>
    <property type="match status" value="1"/>
</dbReference>
<name>A0A4R3VIB3_9GAMM</name>
<dbReference type="AlphaFoldDB" id="A0A4R3VIB3"/>
<evidence type="ECO:0000256" key="11">
    <source>
        <dbReference type="HAMAP-Rule" id="MF_00042"/>
    </source>
</evidence>
<dbReference type="Pfam" id="PF00075">
    <property type="entry name" value="RNase_H"/>
    <property type="match status" value="1"/>
</dbReference>
<evidence type="ECO:0000256" key="9">
    <source>
        <dbReference type="ARBA" id="ARBA00022801"/>
    </source>
</evidence>
<comment type="subunit">
    <text evidence="4 11">Monomer.</text>
</comment>
<dbReference type="PANTHER" id="PTHR10642">
    <property type="entry name" value="RIBONUCLEASE H1"/>
    <property type="match status" value="1"/>
</dbReference>
<dbReference type="GO" id="GO:0003676">
    <property type="term" value="F:nucleic acid binding"/>
    <property type="evidence" value="ECO:0007669"/>
    <property type="project" value="InterPro"/>
</dbReference>
<evidence type="ECO:0000313" key="13">
    <source>
        <dbReference type="EMBL" id="TCV03612.1"/>
    </source>
</evidence>
<feature type="domain" description="RNase H type-1" evidence="12">
    <location>
        <begin position="1"/>
        <end position="142"/>
    </location>
</feature>
<proteinExistence type="inferred from homology"/>
<dbReference type="InterPro" id="IPR036397">
    <property type="entry name" value="RNaseH_sf"/>
</dbReference>
<dbReference type="GO" id="GO:0004523">
    <property type="term" value="F:RNA-DNA hybrid ribonuclease activity"/>
    <property type="evidence" value="ECO:0007669"/>
    <property type="project" value="UniProtKB-UniRule"/>
</dbReference>
<evidence type="ECO:0000256" key="1">
    <source>
        <dbReference type="ARBA" id="ARBA00000077"/>
    </source>
</evidence>
<dbReference type="Proteomes" id="UP000295433">
    <property type="component" value="Unassembled WGS sequence"/>
</dbReference>
<evidence type="ECO:0000256" key="7">
    <source>
        <dbReference type="ARBA" id="ARBA00022723"/>
    </source>
</evidence>
<comment type="caution">
    <text evidence="13">The sequence shown here is derived from an EMBL/GenBank/DDBJ whole genome shotgun (WGS) entry which is preliminary data.</text>
</comment>
<evidence type="ECO:0000256" key="2">
    <source>
        <dbReference type="ARBA" id="ARBA00004496"/>
    </source>
</evidence>
<evidence type="ECO:0000256" key="4">
    <source>
        <dbReference type="ARBA" id="ARBA00011245"/>
    </source>
</evidence>
<keyword evidence="8 11" id="KW-0255">Endonuclease</keyword>
<evidence type="ECO:0000256" key="8">
    <source>
        <dbReference type="ARBA" id="ARBA00022759"/>
    </source>
</evidence>
<dbReference type="SUPFAM" id="SSF53098">
    <property type="entry name" value="Ribonuclease H-like"/>
    <property type="match status" value="1"/>
</dbReference>
<evidence type="ECO:0000256" key="6">
    <source>
        <dbReference type="ARBA" id="ARBA00022722"/>
    </source>
</evidence>
<keyword evidence="10 11" id="KW-0460">Magnesium</keyword>
<protein>
    <recommendedName>
        <fullName evidence="11">Ribonuclease H</fullName>
        <shortName evidence="11">RNase H</shortName>
        <ecNumber evidence="11">3.1.26.4</ecNumber>
    </recommendedName>
</protein>
<dbReference type="GO" id="GO:0000287">
    <property type="term" value="F:magnesium ion binding"/>
    <property type="evidence" value="ECO:0007669"/>
    <property type="project" value="UniProtKB-UniRule"/>
</dbReference>
<comment type="catalytic activity">
    <reaction evidence="1 11">
        <text>Endonucleolytic cleavage to 5'-phosphomonoester.</text>
        <dbReference type="EC" id="3.1.26.4"/>
    </reaction>
</comment>
<dbReference type="EMBL" id="SMBY01000014">
    <property type="protein sequence ID" value="TCV03612.1"/>
    <property type="molecule type" value="Genomic_DNA"/>
</dbReference>
<gene>
    <name evidence="11" type="primary">rnhA</name>
    <name evidence="13" type="ORF">EDC54_1146</name>
</gene>
<comment type="cofactor">
    <cofactor evidence="11">
        <name>Mg(2+)</name>
        <dbReference type="ChEBI" id="CHEBI:18420"/>
    </cofactor>
    <text evidence="11">Binds 1 Mg(2+) ion per subunit. May bind a second metal ion at a regulatory site, or after substrate binding.</text>
</comment>
<dbReference type="FunFam" id="3.30.420.10:FF:000008">
    <property type="entry name" value="Ribonuclease H"/>
    <property type="match status" value="1"/>
</dbReference>
<sequence>MRKQVEIFTDGSCLGNPGPGGYGALLRYKQHEKMLSAGYRLTTNNRMELMAAIVALETLTSACDVVLSTDSQYVRQGITQWIHNWKKRGWKTADKKPVKNIDLWQRLDIAIQRHQVNWEWVKGHAGHPENERCDELARAAAGAPTLDDTGYLAESIAAG</sequence>
<keyword evidence="14" id="KW-1185">Reference proteome</keyword>
<comment type="similarity">
    <text evidence="3 11">Belongs to the RNase H family.</text>
</comment>
<dbReference type="InterPro" id="IPR022892">
    <property type="entry name" value="RNaseHI"/>
</dbReference>
<dbReference type="InterPro" id="IPR050092">
    <property type="entry name" value="RNase_H"/>
</dbReference>
<organism evidence="13 14">
    <name type="scientific">Samsonia erythrinae</name>
    <dbReference type="NCBI Taxonomy" id="160434"/>
    <lineage>
        <taxon>Bacteria</taxon>
        <taxon>Pseudomonadati</taxon>
        <taxon>Pseudomonadota</taxon>
        <taxon>Gammaproteobacteria</taxon>
        <taxon>Enterobacterales</taxon>
        <taxon>Pectobacteriaceae</taxon>
        <taxon>Samsonia</taxon>
    </lineage>
</organism>
<dbReference type="EC" id="3.1.26.4" evidence="11"/>
<dbReference type="InterPro" id="IPR002156">
    <property type="entry name" value="RNaseH_domain"/>
</dbReference>
<reference evidence="13 14" key="1">
    <citation type="submission" date="2019-03" db="EMBL/GenBank/DDBJ databases">
        <title>Genomic Encyclopedia of Type Strains, Phase IV (KMG-IV): sequencing the most valuable type-strain genomes for metagenomic binning, comparative biology and taxonomic classification.</title>
        <authorList>
            <person name="Goeker M."/>
        </authorList>
    </citation>
    <scope>NUCLEOTIDE SEQUENCE [LARGE SCALE GENOMIC DNA]</scope>
    <source>
        <strain evidence="13 14">DSM 16730</strain>
    </source>
</reference>
<keyword evidence="6 11" id="KW-0540">Nuclease</keyword>
<evidence type="ECO:0000256" key="3">
    <source>
        <dbReference type="ARBA" id="ARBA00005300"/>
    </source>
</evidence>
<dbReference type="HAMAP" id="MF_00042">
    <property type="entry name" value="RNase_H"/>
    <property type="match status" value="1"/>
</dbReference>
<comment type="function">
    <text evidence="11">Endonuclease that specifically degrades the RNA of RNA-DNA hybrids.</text>
</comment>
<dbReference type="PROSITE" id="PS50879">
    <property type="entry name" value="RNASE_H_1"/>
    <property type="match status" value="1"/>
</dbReference>
<dbReference type="OrthoDB" id="7845843at2"/>
<evidence type="ECO:0000259" key="12">
    <source>
        <dbReference type="PROSITE" id="PS50879"/>
    </source>
</evidence>
<feature type="binding site" evidence="11">
    <location>
        <position position="48"/>
    </location>
    <ligand>
        <name>Mg(2+)</name>
        <dbReference type="ChEBI" id="CHEBI:18420"/>
        <label>1</label>
    </ligand>
</feature>
<dbReference type="InterPro" id="IPR012337">
    <property type="entry name" value="RNaseH-like_sf"/>
</dbReference>
<feature type="binding site" evidence="11">
    <location>
        <position position="10"/>
    </location>
    <ligand>
        <name>Mg(2+)</name>
        <dbReference type="ChEBI" id="CHEBI:18420"/>
        <label>2</label>
    </ligand>
</feature>
<feature type="binding site" evidence="11">
    <location>
        <position position="10"/>
    </location>
    <ligand>
        <name>Mg(2+)</name>
        <dbReference type="ChEBI" id="CHEBI:18420"/>
        <label>1</label>
    </ligand>
</feature>
<accession>A0A4R3VIB3</accession>
<evidence type="ECO:0000256" key="10">
    <source>
        <dbReference type="ARBA" id="ARBA00022842"/>
    </source>
</evidence>
<evidence type="ECO:0000313" key="14">
    <source>
        <dbReference type="Proteomes" id="UP000295433"/>
    </source>
</evidence>
<feature type="binding site" evidence="11">
    <location>
        <position position="70"/>
    </location>
    <ligand>
        <name>Mg(2+)</name>
        <dbReference type="ChEBI" id="CHEBI:18420"/>
        <label>1</label>
    </ligand>
</feature>
<dbReference type="Gene3D" id="3.30.420.10">
    <property type="entry name" value="Ribonuclease H-like superfamily/Ribonuclease H"/>
    <property type="match status" value="1"/>
</dbReference>
<comment type="subcellular location">
    <subcellularLocation>
        <location evidence="2 11">Cytoplasm</location>
    </subcellularLocation>
</comment>
<dbReference type="CDD" id="cd09278">
    <property type="entry name" value="RNase_HI_prokaryote_like"/>
    <property type="match status" value="1"/>
</dbReference>
<dbReference type="GO" id="GO:0005737">
    <property type="term" value="C:cytoplasm"/>
    <property type="evidence" value="ECO:0007669"/>
    <property type="project" value="UniProtKB-SubCell"/>
</dbReference>
<keyword evidence="9 11" id="KW-0378">Hydrolase</keyword>
<keyword evidence="5 11" id="KW-0963">Cytoplasm</keyword>